<accession>A0A199W580</accession>
<dbReference type="InterPro" id="IPR036758">
    <property type="entry name" value="At5g01610-like"/>
</dbReference>
<name>A0A199W580_ANACO</name>
<keyword evidence="1" id="KW-0732">Signal</keyword>
<dbReference type="STRING" id="4615.A0A199W580"/>
<evidence type="ECO:0000313" key="2">
    <source>
        <dbReference type="EMBL" id="OAY84469.1"/>
    </source>
</evidence>
<dbReference type="FunFam" id="2.30.240.10:FF:000002">
    <property type="entry name" value="Uncharacterized protein At3g07460"/>
    <property type="match status" value="1"/>
</dbReference>
<dbReference type="Proteomes" id="UP000092600">
    <property type="component" value="Unassembled WGS sequence"/>
</dbReference>
<evidence type="ECO:0000313" key="3">
    <source>
        <dbReference type="Proteomes" id="UP000092600"/>
    </source>
</evidence>
<feature type="signal peptide" evidence="1">
    <location>
        <begin position="1"/>
        <end position="21"/>
    </location>
</feature>
<reference evidence="2 3" key="1">
    <citation type="journal article" date="2016" name="DNA Res.">
        <title>The draft genome of MD-2 pineapple using hybrid error correction of long reads.</title>
        <authorList>
            <person name="Redwan R.M."/>
            <person name="Saidin A."/>
            <person name="Kumar S.V."/>
        </authorList>
    </citation>
    <scope>NUCLEOTIDE SEQUENCE [LARGE SCALE GENOMIC DNA]</scope>
    <source>
        <strain evidence="3">cv. MD2</strain>
        <tissue evidence="2">Leaf</tissue>
    </source>
</reference>
<comment type="caution">
    <text evidence="2">The sequence shown here is derived from an EMBL/GenBank/DDBJ whole genome shotgun (WGS) entry which is preliminary data.</text>
</comment>
<dbReference type="InterPro" id="IPR007493">
    <property type="entry name" value="DUF538"/>
</dbReference>
<dbReference type="Pfam" id="PF04398">
    <property type="entry name" value="DUF538"/>
    <property type="match status" value="1"/>
</dbReference>
<proteinExistence type="predicted"/>
<dbReference type="PANTHER" id="PTHR31676:SF110">
    <property type="entry name" value="TRANSMEMBRANE PROTEIN"/>
    <property type="match status" value="1"/>
</dbReference>
<gene>
    <name evidence="2" type="ORF">ACMD2_03883</name>
</gene>
<evidence type="ECO:0000256" key="1">
    <source>
        <dbReference type="SAM" id="SignalP"/>
    </source>
</evidence>
<dbReference type="PANTHER" id="PTHR31676">
    <property type="entry name" value="T31J12.3 PROTEIN-RELATED"/>
    <property type="match status" value="1"/>
</dbReference>
<feature type="chain" id="PRO_5008286315" evidence="1">
    <location>
        <begin position="22"/>
        <end position="183"/>
    </location>
</feature>
<dbReference type="AlphaFoldDB" id="A0A199W580"/>
<dbReference type="Gene3D" id="2.30.240.10">
    <property type="entry name" value="At5g01610-like"/>
    <property type="match status" value="1"/>
</dbReference>
<dbReference type="EMBL" id="LSRQ01000221">
    <property type="protein sequence ID" value="OAY84469.1"/>
    <property type="molecule type" value="Genomic_DNA"/>
</dbReference>
<sequence length="183" mass="19440">MKFILLFVFFLLSLSLKPSMSSSAAAAAAAAAESAYEVLQSHGLPKGLLPKGITEFRFDDDGGGGGGKFEAVLEAPCTAKFESGVHYNATVSGALSYGEIAPLSGVSAQELFLWFPVLGIRVDVPSSGLIHFDVGGVVHKQFPLSLFDSPPDCTPDDDDDQSTSRIGKLRYELDRAEARRAVV</sequence>
<organism evidence="2 3">
    <name type="scientific">Ananas comosus</name>
    <name type="common">Pineapple</name>
    <name type="synonym">Ananas ananas</name>
    <dbReference type="NCBI Taxonomy" id="4615"/>
    <lineage>
        <taxon>Eukaryota</taxon>
        <taxon>Viridiplantae</taxon>
        <taxon>Streptophyta</taxon>
        <taxon>Embryophyta</taxon>
        <taxon>Tracheophyta</taxon>
        <taxon>Spermatophyta</taxon>
        <taxon>Magnoliopsida</taxon>
        <taxon>Liliopsida</taxon>
        <taxon>Poales</taxon>
        <taxon>Bromeliaceae</taxon>
        <taxon>Bromelioideae</taxon>
        <taxon>Ananas</taxon>
    </lineage>
</organism>
<dbReference type="SUPFAM" id="SSF141562">
    <property type="entry name" value="At5g01610-like"/>
    <property type="match status" value="1"/>
</dbReference>
<protein>
    <submittedName>
        <fullName evidence="2">Uncharacterized protein</fullName>
    </submittedName>
</protein>